<name>A0A139JVP1_BACT4</name>
<dbReference type="Pfam" id="PF13586">
    <property type="entry name" value="DDE_Tnp_1_2"/>
    <property type="match status" value="1"/>
</dbReference>
<evidence type="ECO:0000259" key="2">
    <source>
        <dbReference type="Pfam" id="PF13586"/>
    </source>
</evidence>
<comment type="caution">
    <text evidence="3">The sequence shown here is derived from an EMBL/GenBank/DDBJ whole genome shotgun (WGS) entry which is preliminary data.</text>
</comment>
<organism evidence="3 4">
    <name type="scientific">Bacteroides thetaiotaomicron</name>
    <dbReference type="NCBI Taxonomy" id="818"/>
    <lineage>
        <taxon>Bacteria</taxon>
        <taxon>Pseudomonadati</taxon>
        <taxon>Bacteroidota</taxon>
        <taxon>Bacteroidia</taxon>
        <taxon>Bacteroidales</taxon>
        <taxon>Bacteroidaceae</taxon>
        <taxon>Bacteroides</taxon>
    </lineage>
</organism>
<protein>
    <submittedName>
        <fullName evidence="3">DDE transposase</fullName>
    </submittedName>
</protein>
<dbReference type="Proteomes" id="UP000283616">
    <property type="component" value="Unassembled WGS sequence"/>
</dbReference>
<dbReference type="AlphaFoldDB" id="A0A139JVP1"/>
<dbReference type="InterPro" id="IPR025668">
    <property type="entry name" value="Tnp_DDE_dom"/>
</dbReference>
<proteinExistence type="predicted"/>
<evidence type="ECO:0000313" key="4">
    <source>
        <dbReference type="Proteomes" id="UP000283616"/>
    </source>
</evidence>
<dbReference type="PANTHER" id="PTHR33803:SF3">
    <property type="entry name" value="BLL1974 PROTEIN"/>
    <property type="match status" value="1"/>
</dbReference>
<dbReference type="PANTHER" id="PTHR33803">
    <property type="entry name" value="IS1478 TRANSPOSASE"/>
    <property type="match status" value="1"/>
</dbReference>
<dbReference type="Pfam" id="PF05598">
    <property type="entry name" value="DUF772"/>
    <property type="match status" value="1"/>
</dbReference>
<sequence>MVKIQKISEIEPRLGFTEFDMLKKYRQSFATSELGRLHALFPFSELAREMHLKSSALGRKSYFSPEGKIALMVLKSYTNFSDSQLIEHLNGNIHYQLFCGVQIDPLHPLPNPKIVSAIRQELADRLDIESLQAILADHWKPYLENLHVCMTDATCYESHLRFPTDVKLLWEGIVWLHRHLCKHCRRLHIQRPRNKYLDVSRAYLAYSKLRKRRKSQTRMITRRLLQLLEKLLDQLEQIHSSYRNRLTLSSDYQRRFSVIQTVLEQGKNLFAGKKVSNRIVSIDRHYLRPIIRGKETKSVEFGAKVNNIQIDGISFIEHISFKAFNEGVRLKDCIHLQQQLTKVRVKALAADSIYANNANRKFCTKYHISTSFKRKGRAAKDEPLRKILRSELSRERATRLEGSFGTQKQHYSLARIKARNRKTEMLWIFFGIHTANAVCMIEKVEKKKRTAA</sequence>
<feature type="domain" description="Transposase DDE" evidence="2">
    <location>
        <begin position="348"/>
        <end position="424"/>
    </location>
</feature>
<dbReference type="RefSeq" id="WP_061474245.1">
    <property type="nucleotide sequence ID" value="NZ_CP103283.1"/>
</dbReference>
<accession>A0A139JVP1</accession>
<reference evidence="3 4" key="1">
    <citation type="submission" date="2018-08" db="EMBL/GenBank/DDBJ databases">
        <title>A genome reference for cultivated species of the human gut microbiota.</title>
        <authorList>
            <person name="Zou Y."/>
            <person name="Xue W."/>
            <person name="Luo G."/>
        </authorList>
    </citation>
    <scope>NUCLEOTIDE SEQUENCE [LARGE SCALE GENOMIC DNA]</scope>
    <source>
        <strain evidence="3 4">AF37-12</strain>
    </source>
</reference>
<evidence type="ECO:0000313" key="3">
    <source>
        <dbReference type="EMBL" id="RHL53811.1"/>
    </source>
</evidence>
<dbReference type="EMBL" id="QROV01000033">
    <property type="protein sequence ID" value="RHL53811.1"/>
    <property type="molecule type" value="Genomic_DNA"/>
</dbReference>
<gene>
    <name evidence="3" type="ORF">DW011_21765</name>
</gene>
<feature type="domain" description="Transposase InsH N-terminal" evidence="1">
    <location>
        <begin position="31"/>
        <end position="120"/>
    </location>
</feature>
<evidence type="ECO:0000259" key="1">
    <source>
        <dbReference type="Pfam" id="PF05598"/>
    </source>
</evidence>
<dbReference type="InterPro" id="IPR008490">
    <property type="entry name" value="Transposase_InsH_N"/>
</dbReference>